<accession>A0A6S6SBT2</accession>
<protein>
    <submittedName>
        <fullName evidence="1">Uncharacterized protein</fullName>
    </submittedName>
</protein>
<organism evidence="1">
    <name type="scientific">uncultured Sulfurovum sp</name>
    <dbReference type="NCBI Taxonomy" id="269237"/>
    <lineage>
        <taxon>Bacteria</taxon>
        <taxon>Pseudomonadati</taxon>
        <taxon>Campylobacterota</taxon>
        <taxon>Epsilonproteobacteria</taxon>
        <taxon>Campylobacterales</taxon>
        <taxon>Sulfurovaceae</taxon>
        <taxon>Sulfurovum</taxon>
        <taxon>environmental samples</taxon>
    </lineage>
</organism>
<reference evidence="1" key="1">
    <citation type="submission" date="2020-01" db="EMBL/GenBank/DDBJ databases">
        <authorList>
            <person name="Meier V. D."/>
            <person name="Meier V D."/>
        </authorList>
    </citation>
    <scope>NUCLEOTIDE SEQUENCE</scope>
    <source>
        <strain evidence="1">HLG_WM_MAG_05</strain>
    </source>
</reference>
<gene>
    <name evidence="1" type="ORF">HELGO_WM12482</name>
</gene>
<sequence length="276" mass="32696">MEAEQPLEDLLVIHPHTLQKFMRQGKEFANLLALYTFYSYQAKLQKTNQPLCTDEFTRKGMNWAIDRVKKTKRLLKEMGFVAVLQKGYYSYIQLPFIYTKKKVGELLGKIVTNLTTPKILKKENAKTKKEKTPTVNNEPVLLKSWLEYCNKNNIRYSKNNLNHWSEKLKNRSTLEQKEAIYSAMAKKWKNFYITPIKESKYHQLLGKSLMLEKDCDTLIDIDFKAKRFYYTFKNRSISTMVEPKKLFDKHGYDNTSKKAPMVEEIKDRIIGLFERF</sequence>
<dbReference type="AlphaFoldDB" id="A0A6S6SBT2"/>
<proteinExistence type="predicted"/>
<dbReference type="EMBL" id="CACVAU010000019">
    <property type="protein sequence ID" value="CAA6805853.1"/>
    <property type="molecule type" value="Genomic_DNA"/>
</dbReference>
<name>A0A6S6SBT2_9BACT</name>
<evidence type="ECO:0000313" key="1">
    <source>
        <dbReference type="EMBL" id="CAA6805853.1"/>
    </source>
</evidence>